<protein>
    <submittedName>
        <fullName evidence="2">Uncharacterized protein</fullName>
    </submittedName>
</protein>
<accession>A0ABT6NHB5</accession>
<reference evidence="2 3" key="1">
    <citation type="submission" date="2023-04" db="EMBL/GenBank/DDBJ databases">
        <title>Fusibacter bizertensis strain WBS, isolated from littoral bottom sediments of the Arctic seas - biochemical and genomic analysis.</title>
        <authorList>
            <person name="Brioukhanov A.L."/>
        </authorList>
    </citation>
    <scope>NUCLEOTIDE SEQUENCE [LARGE SCALE GENOMIC DNA]</scope>
    <source>
        <strain evidence="2 3">WBS</strain>
    </source>
</reference>
<feature type="transmembrane region" description="Helical" evidence="1">
    <location>
        <begin position="23"/>
        <end position="45"/>
    </location>
</feature>
<evidence type="ECO:0000313" key="2">
    <source>
        <dbReference type="EMBL" id="MDH8679821.1"/>
    </source>
</evidence>
<organism evidence="2 3">
    <name type="scientific">Fusibacter bizertensis</name>
    <dbReference type="NCBI Taxonomy" id="1488331"/>
    <lineage>
        <taxon>Bacteria</taxon>
        <taxon>Bacillati</taxon>
        <taxon>Bacillota</taxon>
        <taxon>Clostridia</taxon>
        <taxon>Eubacteriales</taxon>
        <taxon>Eubacteriales Family XII. Incertae Sedis</taxon>
        <taxon>Fusibacter</taxon>
    </lineage>
</organism>
<sequence length="91" mass="10493">MLWTLEDGGIVKTMGLVFNIKKMFTYFVLLIIGLSLMAYGVLSYFQDQQIFHSMLSDDEIIERAKGLGMVELKDQINNQIQEQLKDESKND</sequence>
<gene>
    <name evidence="2" type="ORF">QE109_16805</name>
</gene>
<evidence type="ECO:0000256" key="1">
    <source>
        <dbReference type="SAM" id="Phobius"/>
    </source>
</evidence>
<dbReference type="RefSeq" id="WP_281095717.1">
    <property type="nucleotide sequence ID" value="NZ_JARYZI010000017.1"/>
</dbReference>
<name>A0ABT6NHB5_9FIRM</name>
<keyword evidence="1" id="KW-1133">Transmembrane helix</keyword>
<keyword evidence="1" id="KW-0472">Membrane</keyword>
<proteinExistence type="predicted"/>
<keyword evidence="1" id="KW-0812">Transmembrane</keyword>
<dbReference type="Proteomes" id="UP001158045">
    <property type="component" value="Unassembled WGS sequence"/>
</dbReference>
<evidence type="ECO:0000313" key="3">
    <source>
        <dbReference type="Proteomes" id="UP001158045"/>
    </source>
</evidence>
<keyword evidence="3" id="KW-1185">Reference proteome</keyword>
<dbReference type="EMBL" id="JARYZI010000017">
    <property type="protein sequence ID" value="MDH8679821.1"/>
    <property type="molecule type" value="Genomic_DNA"/>
</dbReference>
<comment type="caution">
    <text evidence="2">The sequence shown here is derived from an EMBL/GenBank/DDBJ whole genome shotgun (WGS) entry which is preliminary data.</text>
</comment>